<name>A0A6J4M896_9ACTN</name>
<evidence type="ECO:0000256" key="3">
    <source>
        <dbReference type="SAM" id="MobiDB-lite"/>
    </source>
</evidence>
<protein>
    <recommendedName>
        <fullName evidence="4">N-acetyltransferase domain-containing protein</fullName>
    </recommendedName>
</protein>
<reference evidence="5" key="1">
    <citation type="submission" date="2020-02" db="EMBL/GenBank/DDBJ databases">
        <authorList>
            <person name="Meier V. D."/>
        </authorList>
    </citation>
    <scope>NUCLEOTIDE SEQUENCE</scope>
    <source>
        <strain evidence="5">AVDCRST_MAG29</strain>
    </source>
</reference>
<dbReference type="Pfam" id="PF00583">
    <property type="entry name" value="Acetyltransf_1"/>
    <property type="match status" value="1"/>
</dbReference>
<gene>
    <name evidence="5" type="ORF">AVDCRST_MAG29-2240</name>
</gene>
<sequence>MASAPAAGVVVCHRLIAGTADRSIVGHRSQHEGSALVTRPSVTVRDAVPGDAFALLALLSDPEGGLARSEGVRAERVDASEASVAEASAAVGRIAADPDERLVVGLVENEVAGVVHLRRAPLSPIRVQESVRVTSLTVAPEHRGKGVGTVLMSVATAWAEEKDAPFVVAVMPARDREANRYVTRLGFTQIGVVRVAATEALRSRFAGMAAGSRDTGRMIAVRKSLRRRHPHLGTSPASSLSLSPLSPLAPMSPRYPVARRETADPATA</sequence>
<dbReference type="GO" id="GO:0016747">
    <property type="term" value="F:acyltransferase activity, transferring groups other than amino-acyl groups"/>
    <property type="evidence" value="ECO:0007669"/>
    <property type="project" value="InterPro"/>
</dbReference>
<accession>A0A6J4M896</accession>
<keyword evidence="2" id="KW-0012">Acyltransferase</keyword>
<feature type="compositionally biased region" description="Low complexity" evidence="3">
    <location>
        <begin position="235"/>
        <end position="252"/>
    </location>
</feature>
<evidence type="ECO:0000256" key="2">
    <source>
        <dbReference type="ARBA" id="ARBA00023315"/>
    </source>
</evidence>
<proteinExistence type="predicted"/>
<dbReference type="CDD" id="cd04301">
    <property type="entry name" value="NAT_SF"/>
    <property type="match status" value="1"/>
</dbReference>
<dbReference type="InterPro" id="IPR050832">
    <property type="entry name" value="Bact_Acetyltransf"/>
</dbReference>
<keyword evidence="1" id="KW-0808">Transferase</keyword>
<dbReference type="SUPFAM" id="SSF55729">
    <property type="entry name" value="Acyl-CoA N-acyltransferases (Nat)"/>
    <property type="match status" value="1"/>
</dbReference>
<dbReference type="Gene3D" id="3.40.630.30">
    <property type="match status" value="1"/>
</dbReference>
<dbReference type="InterPro" id="IPR016181">
    <property type="entry name" value="Acyl_CoA_acyltransferase"/>
</dbReference>
<dbReference type="AlphaFoldDB" id="A0A6J4M896"/>
<dbReference type="PANTHER" id="PTHR43877">
    <property type="entry name" value="AMINOALKYLPHOSPHONATE N-ACETYLTRANSFERASE-RELATED-RELATED"/>
    <property type="match status" value="1"/>
</dbReference>
<dbReference type="InterPro" id="IPR000182">
    <property type="entry name" value="GNAT_dom"/>
</dbReference>
<evidence type="ECO:0000256" key="1">
    <source>
        <dbReference type="ARBA" id="ARBA00022679"/>
    </source>
</evidence>
<organism evidence="5">
    <name type="scientific">uncultured Nocardioidaceae bacterium</name>
    <dbReference type="NCBI Taxonomy" id="253824"/>
    <lineage>
        <taxon>Bacteria</taxon>
        <taxon>Bacillati</taxon>
        <taxon>Actinomycetota</taxon>
        <taxon>Actinomycetes</taxon>
        <taxon>Propionibacteriales</taxon>
        <taxon>Nocardioidaceae</taxon>
        <taxon>environmental samples</taxon>
    </lineage>
</organism>
<dbReference type="PROSITE" id="PS51186">
    <property type="entry name" value="GNAT"/>
    <property type="match status" value="1"/>
</dbReference>
<feature type="compositionally biased region" description="Basic and acidic residues" evidence="3">
    <location>
        <begin position="258"/>
        <end position="268"/>
    </location>
</feature>
<evidence type="ECO:0000259" key="4">
    <source>
        <dbReference type="PROSITE" id="PS51186"/>
    </source>
</evidence>
<evidence type="ECO:0000313" key="5">
    <source>
        <dbReference type="EMBL" id="CAA9350964.1"/>
    </source>
</evidence>
<dbReference type="EMBL" id="CADCUG010000136">
    <property type="protein sequence ID" value="CAA9350964.1"/>
    <property type="molecule type" value="Genomic_DNA"/>
</dbReference>
<feature type="region of interest" description="Disordered" evidence="3">
    <location>
        <begin position="227"/>
        <end position="268"/>
    </location>
</feature>
<feature type="domain" description="N-acetyltransferase" evidence="4">
    <location>
        <begin position="42"/>
        <end position="208"/>
    </location>
</feature>